<evidence type="ECO:0000313" key="7">
    <source>
        <dbReference type="Proteomes" id="UP000185657"/>
    </source>
</evidence>
<protein>
    <submittedName>
        <fullName evidence="5">Redoxin</fullName>
    </submittedName>
</protein>
<reference evidence="5 8" key="2">
    <citation type="submission" date="2016-10" db="EMBL/GenBank/DDBJ databases">
        <title>Hydorgenophaga sp. LPB0072 isolated from gastropod.</title>
        <authorList>
            <person name="Kim E."/>
            <person name="Yi H."/>
        </authorList>
    </citation>
    <scope>NUCLEOTIDE SEQUENCE [LARGE SCALE GENOMIC DNA]</scope>
    <source>
        <strain evidence="5 8">LPB0072</strain>
    </source>
</reference>
<dbReference type="Gene3D" id="3.40.30.10">
    <property type="entry name" value="Glutaredoxin"/>
    <property type="match status" value="1"/>
</dbReference>
<dbReference type="STRING" id="1763535.LPB072_20800"/>
<dbReference type="AlphaFoldDB" id="A0A167HMN2"/>
<name>A0A167HMN2_9BURK</name>
<dbReference type="GO" id="GO:0017004">
    <property type="term" value="P:cytochrome complex assembly"/>
    <property type="evidence" value="ECO:0007669"/>
    <property type="project" value="UniProtKB-KW"/>
</dbReference>
<dbReference type="Proteomes" id="UP000185657">
    <property type="component" value="Unassembled WGS sequence"/>
</dbReference>
<dbReference type="InterPro" id="IPR006311">
    <property type="entry name" value="TAT_signal"/>
</dbReference>
<reference evidence="6 7" key="1">
    <citation type="submission" date="2016-02" db="EMBL/GenBank/DDBJ databases">
        <title>Draft genome sequence of Hydrogenophaga sp. LPB0072.</title>
        <authorList>
            <person name="Shin S.-K."/>
            <person name="Yi H."/>
        </authorList>
    </citation>
    <scope>NUCLEOTIDE SEQUENCE [LARGE SCALE GENOMIC DNA]</scope>
    <source>
        <strain evidence="6 7">LPB0072</strain>
    </source>
</reference>
<dbReference type="GO" id="GO:0030313">
    <property type="term" value="C:cell envelope"/>
    <property type="evidence" value="ECO:0007669"/>
    <property type="project" value="UniProtKB-SubCell"/>
</dbReference>
<feature type="domain" description="Thioredoxin" evidence="4">
    <location>
        <begin position="30"/>
        <end position="172"/>
    </location>
</feature>
<evidence type="ECO:0000256" key="3">
    <source>
        <dbReference type="ARBA" id="ARBA00023284"/>
    </source>
</evidence>
<dbReference type="GO" id="GO:0015036">
    <property type="term" value="F:disulfide oxidoreductase activity"/>
    <property type="evidence" value="ECO:0007669"/>
    <property type="project" value="UniProtKB-ARBA"/>
</dbReference>
<proteinExistence type="predicted"/>
<dbReference type="InterPro" id="IPR017937">
    <property type="entry name" value="Thioredoxin_CS"/>
</dbReference>
<organism evidence="5 8">
    <name type="scientific">Hydrogenophaga crassostreae</name>
    <dbReference type="NCBI Taxonomy" id="1763535"/>
    <lineage>
        <taxon>Bacteria</taxon>
        <taxon>Pseudomonadati</taxon>
        <taxon>Pseudomonadota</taxon>
        <taxon>Betaproteobacteria</taxon>
        <taxon>Burkholderiales</taxon>
        <taxon>Comamonadaceae</taxon>
        <taxon>Hydrogenophaga</taxon>
    </lineage>
</organism>
<dbReference type="PROSITE" id="PS51318">
    <property type="entry name" value="TAT"/>
    <property type="match status" value="1"/>
</dbReference>
<dbReference type="PANTHER" id="PTHR42852">
    <property type="entry name" value="THIOL:DISULFIDE INTERCHANGE PROTEIN DSBE"/>
    <property type="match status" value="1"/>
</dbReference>
<dbReference type="EMBL" id="CP017476">
    <property type="protein sequence ID" value="AOW14895.1"/>
    <property type="molecule type" value="Genomic_DNA"/>
</dbReference>
<dbReference type="PROSITE" id="PS00194">
    <property type="entry name" value="THIOREDOXIN_1"/>
    <property type="match status" value="1"/>
</dbReference>
<comment type="subcellular location">
    <subcellularLocation>
        <location evidence="1">Cell envelope</location>
    </subcellularLocation>
</comment>
<keyword evidence="3" id="KW-0676">Redox-active center</keyword>
<evidence type="ECO:0000256" key="2">
    <source>
        <dbReference type="ARBA" id="ARBA00022748"/>
    </source>
</evidence>
<keyword evidence="7" id="KW-1185">Reference proteome</keyword>
<evidence type="ECO:0000313" key="5">
    <source>
        <dbReference type="EMBL" id="AOW14895.1"/>
    </source>
</evidence>
<sequence>MSMQRRHLLGLVALAAAAAGAGVAWRHRGPMLSEAEQAFWAARFTDPEGRALDLASFRGHPVLVNFWATWCPPCVEELPMLNGFHTAHGPKGWRVLGLAVDQPRAVQAFMGRLPLNFPVGMAGFSGVELSRALGNPNGGLPFSVVFDRSGVVLHRKVGKVSEADLAAWAQTS</sequence>
<dbReference type="InterPro" id="IPR013766">
    <property type="entry name" value="Thioredoxin_domain"/>
</dbReference>
<dbReference type="PROSITE" id="PS51352">
    <property type="entry name" value="THIOREDOXIN_2"/>
    <property type="match status" value="1"/>
</dbReference>
<dbReference type="SUPFAM" id="SSF52833">
    <property type="entry name" value="Thioredoxin-like"/>
    <property type="match status" value="1"/>
</dbReference>
<evidence type="ECO:0000259" key="4">
    <source>
        <dbReference type="PROSITE" id="PS51352"/>
    </source>
</evidence>
<dbReference type="KEGG" id="hyl:LPB072_20800"/>
<dbReference type="InterPro" id="IPR013740">
    <property type="entry name" value="Redoxin"/>
</dbReference>
<evidence type="ECO:0000313" key="8">
    <source>
        <dbReference type="Proteomes" id="UP000185680"/>
    </source>
</evidence>
<accession>A0A167HMN2</accession>
<dbReference type="OrthoDB" id="9811352at2"/>
<evidence type="ECO:0000313" key="6">
    <source>
        <dbReference type="EMBL" id="OAD41461.1"/>
    </source>
</evidence>
<dbReference type="InterPro" id="IPR050553">
    <property type="entry name" value="Thioredoxin_ResA/DsbE_sf"/>
</dbReference>
<keyword evidence="2" id="KW-0201">Cytochrome c-type biogenesis</keyword>
<dbReference type="Pfam" id="PF08534">
    <property type="entry name" value="Redoxin"/>
    <property type="match status" value="1"/>
</dbReference>
<evidence type="ECO:0000256" key="1">
    <source>
        <dbReference type="ARBA" id="ARBA00004196"/>
    </source>
</evidence>
<dbReference type="RefSeq" id="WP_066091122.1">
    <property type="nucleotide sequence ID" value="NZ_CP017476.1"/>
</dbReference>
<dbReference type="EMBL" id="LVWD01000015">
    <property type="protein sequence ID" value="OAD41461.1"/>
    <property type="molecule type" value="Genomic_DNA"/>
</dbReference>
<gene>
    <name evidence="5" type="ORF">LPB072_20800</name>
    <name evidence="6" type="ORF">LPB72_12465</name>
</gene>
<dbReference type="Proteomes" id="UP000185680">
    <property type="component" value="Chromosome"/>
</dbReference>
<dbReference type="InterPro" id="IPR036249">
    <property type="entry name" value="Thioredoxin-like_sf"/>
</dbReference>
<dbReference type="PANTHER" id="PTHR42852:SF13">
    <property type="entry name" value="PROTEIN DIPZ"/>
    <property type="match status" value="1"/>
</dbReference>
<dbReference type="CDD" id="cd02966">
    <property type="entry name" value="TlpA_like_family"/>
    <property type="match status" value="1"/>
</dbReference>